<organism evidence="1 2">
    <name type="scientific">Hoylesella buccalis</name>
    <dbReference type="NCBI Taxonomy" id="28127"/>
    <lineage>
        <taxon>Bacteria</taxon>
        <taxon>Pseudomonadati</taxon>
        <taxon>Bacteroidota</taxon>
        <taxon>Bacteroidia</taxon>
        <taxon>Bacteroidales</taxon>
        <taxon>Prevotellaceae</taxon>
        <taxon>Hoylesella</taxon>
    </lineage>
</organism>
<gene>
    <name evidence="1" type="ORF">CJ231_07435</name>
</gene>
<dbReference type="Proteomes" id="UP000235564">
    <property type="component" value="Unassembled WGS sequence"/>
</dbReference>
<accession>A0A2N6QQM4</accession>
<evidence type="ECO:0000313" key="2">
    <source>
        <dbReference type="Proteomes" id="UP000235564"/>
    </source>
</evidence>
<reference evidence="1 2" key="1">
    <citation type="submission" date="2017-09" db="EMBL/GenBank/DDBJ databases">
        <title>Bacterial strain isolated from the female urinary microbiota.</title>
        <authorList>
            <person name="Thomas-White K."/>
            <person name="Kumar N."/>
            <person name="Forster S."/>
            <person name="Putonti C."/>
            <person name="Lawley T."/>
            <person name="Wolfe A.J."/>
        </authorList>
    </citation>
    <scope>NUCLEOTIDE SEQUENCE [LARGE SCALE GENOMIC DNA]</scope>
    <source>
        <strain evidence="1 2">UMB0536</strain>
    </source>
</reference>
<dbReference type="OrthoDB" id="1072397at2"/>
<proteinExistence type="predicted"/>
<sequence length="388" mass="44208">MILKLRTWTLLFFMLFAHITWADEVVFDLSNYLSCKLFGFTEPSSNNSHGGDITEEKTAKINDVSITVQPNPNKDFPNKIWTNSLRLFGGKLIVKAPKPIKELVMELNHDKWGDRNTANNGKLTRGHWVGDNKTIEISIASNTRIQKLTVKYGDVETTPGEQKVYTLHDLCQTKDDLTDVEIKLTDAKVLYCFYTNAWIRQGEDAIMLYLTGIDYQTNDVVNGTFRADFQNYKGTPEIKGNFMTTKADKLQIEHSEEAAQPIKITFDELLTKKYLSNLVELKDMNVEVEDNNFFIVNNGRRIQLYNKLQLDMEAIEDGAYTVRGIVTLHDYKVQLYPTELIPSTTSGIYGTKGNDKQTNHYLYNLAGQRVGKDYKGIVISNGKTMVKP</sequence>
<comment type="caution">
    <text evidence="1">The sequence shown here is derived from an EMBL/GenBank/DDBJ whole genome shotgun (WGS) entry which is preliminary data.</text>
</comment>
<name>A0A2N6QQM4_9BACT</name>
<dbReference type="RefSeq" id="WP_102697424.1">
    <property type="nucleotide sequence ID" value="NZ_PNGJ01000005.1"/>
</dbReference>
<dbReference type="AlphaFoldDB" id="A0A2N6QQM4"/>
<evidence type="ECO:0000313" key="1">
    <source>
        <dbReference type="EMBL" id="PMC24100.1"/>
    </source>
</evidence>
<protein>
    <recommendedName>
        <fullName evidence="3">Lipocalin-like domain-containing protein</fullName>
    </recommendedName>
</protein>
<dbReference type="EMBL" id="PNGJ01000005">
    <property type="protein sequence ID" value="PMC24100.1"/>
    <property type="molecule type" value="Genomic_DNA"/>
</dbReference>
<evidence type="ECO:0008006" key="3">
    <source>
        <dbReference type="Google" id="ProtNLM"/>
    </source>
</evidence>